<dbReference type="AlphaFoldDB" id="A0A409VXS7"/>
<dbReference type="InterPro" id="IPR036770">
    <property type="entry name" value="Ankyrin_rpt-contain_sf"/>
</dbReference>
<dbReference type="Gene3D" id="3.40.50.150">
    <property type="entry name" value="Vaccinia Virus protein VP39"/>
    <property type="match status" value="1"/>
</dbReference>
<dbReference type="PANTHER" id="PTHR32379">
    <property type="entry name" value="GUANIDINOACETATE N-METHYLTRANSFERASE"/>
    <property type="match status" value="1"/>
</dbReference>
<dbReference type="GO" id="GO:0005737">
    <property type="term" value="C:cytoplasm"/>
    <property type="evidence" value="ECO:0007669"/>
    <property type="project" value="TreeGrafter"/>
</dbReference>
<evidence type="ECO:0000313" key="7">
    <source>
        <dbReference type="EMBL" id="PPQ71082.1"/>
    </source>
</evidence>
<evidence type="ECO:0000256" key="5">
    <source>
        <dbReference type="SAM" id="MobiDB-lite"/>
    </source>
</evidence>
<dbReference type="GO" id="GO:0032259">
    <property type="term" value="P:methylation"/>
    <property type="evidence" value="ECO:0007669"/>
    <property type="project" value="UniProtKB-KW"/>
</dbReference>
<accession>A0A409VXS7</accession>
<dbReference type="SUPFAM" id="SSF53335">
    <property type="entry name" value="S-adenosyl-L-methionine-dependent methyltransferases"/>
    <property type="match status" value="1"/>
</dbReference>
<dbReference type="InParanoid" id="A0A409VXS7"/>
<keyword evidence="3" id="KW-0949">S-adenosyl-L-methionine</keyword>
<keyword evidence="8" id="KW-1185">Reference proteome</keyword>
<feature type="region of interest" description="Disordered" evidence="5">
    <location>
        <begin position="421"/>
        <end position="440"/>
    </location>
</feature>
<reference evidence="7 8" key="1">
    <citation type="journal article" date="2018" name="Evol. Lett.">
        <title>Horizontal gene cluster transfer increased hallucinogenic mushroom diversity.</title>
        <authorList>
            <person name="Reynolds H.T."/>
            <person name="Vijayakumar V."/>
            <person name="Gluck-Thaler E."/>
            <person name="Korotkin H.B."/>
            <person name="Matheny P.B."/>
            <person name="Slot J.C."/>
        </authorList>
    </citation>
    <scope>NUCLEOTIDE SEQUENCE [LARGE SCALE GENOMIC DNA]</scope>
    <source>
        <strain evidence="7 8">SRW20</strain>
    </source>
</reference>
<name>A0A409VXS7_9AGAR</name>
<keyword evidence="2" id="KW-0808">Transferase</keyword>
<dbReference type="GO" id="GO:0005634">
    <property type="term" value="C:nucleus"/>
    <property type="evidence" value="ECO:0007669"/>
    <property type="project" value="TreeGrafter"/>
</dbReference>
<dbReference type="OrthoDB" id="19014at2759"/>
<dbReference type="SUPFAM" id="SSF48403">
    <property type="entry name" value="Ankyrin repeat"/>
    <property type="match status" value="1"/>
</dbReference>
<dbReference type="PROSITE" id="PS51559">
    <property type="entry name" value="SAM_RMT2"/>
    <property type="match status" value="1"/>
</dbReference>
<dbReference type="InterPro" id="IPR026480">
    <property type="entry name" value="RMT2_dom"/>
</dbReference>
<dbReference type="GO" id="GO:0019702">
    <property type="term" value="F:protein arginine N5-methyltransferase activity"/>
    <property type="evidence" value="ECO:0007669"/>
    <property type="project" value="TreeGrafter"/>
</dbReference>
<dbReference type="Proteomes" id="UP000284706">
    <property type="component" value="Unassembled WGS sequence"/>
</dbReference>
<evidence type="ECO:0000313" key="8">
    <source>
        <dbReference type="Proteomes" id="UP000284706"/>
    </source>
</evidence>
<dbReference type="PANTHER" id="PTHR32379:SF1">
    <property type="entry name" value="GUANIDINOACETATE N-METHYLTRANSFERASE"/>
    <property type="match status" value="1"/>
</dbReference>
<protein>
    <recommendedName>
        <fullName evidence="6">RMT2 domain-containing protein</fullName>
    </recommendedName>
</protein>
<feature type="compositionally biased region" description="Polar residues" evidence="5">
    <location>
        <begin position="427"/>
        <end position="440"/>
    </location>
</feature>
<dbReference type="Pfam" id="PF00023">
    <property type="entry name" value="Ank"/>
    <property type="match status" value="1"/>
</dbReference>
<dbReference type="EMBL" id="NHYE01005516">
    <property type="protein sequence ID" value="PPQ71082.1"/>
    <property type="molecule type" value="Genomic_DNA"/>
</dbReference>
<evidence type="ECO:0000256" key="4">
    <source>
        <dbReference type="PROSITE-ProRule" id="PRU00023"/>
    </source>
</evidence>
<evidence type="ECO:0000256" key="2">
    <source>
        <dbReference type="ARBA" id="ARBA00022679"/>
    </source>
</evidence>
<keyword evidence="1" id="KW-0489">Methyltransferase</keyword>
<dbReference type="PROSITE" id="PS50297">
    <property type="entry name" value="ANK_REP_REGION"/>
    <property type="match status" value="1"/>
</dbReference>
<dbReference type="Gene3D" id="1.25.40.20">
    <property type="entry name" value="Ankyrin repeat-containing domain"/>
    <property type="match status" value="1"/>
</dbReference>
<dbReference type="FunCoup" id="A0A409VXS7">
    <property type="interactions" value="297"/>
</dbReference>
<dbReference type="InterPro" id="IPR029063">
    <property type="entry name" value="SAM-dependent_MTases_sf"/>
</dbReference>
<feature type="domain" description="RMT2" evidence="6">
    <location>
        <begin position="128"/>
        <end position="363"/>
    </location>
</feature>
<dbReference type="STRING" id="231916.A0A409VXS7"/>
<proteinExistence type="predicted"/>
<organism evidence="7 8">
    <name type="scientific">Gymnopilus dilepis</name>
    <dbReference type="NCBI Taxonomy" id="231916"/>
    <lineage>
        <taxon>Eukaryota</taxon>
        <taxon>Fungi</taxon>
        <taxon>Dikarya</taxon>
        <taxon>Basidiomycota</taxon>
        <taxon>Agaricomycotina</taxon>
        <taxon>Agaricomycetes</taxon>
        <taxon>Agaricomycetidae</taxon>
        <taxon>Agaricales</taxon>
        <taxon>Agaricineae</taxon>
        <taxon>Hymenogastraceae</taxon>
        <taxon>Gymnopilus</taxon>
    </lineage>
</organism>
<evidence type="ECO:0000259" key="6">
    <source>
        <dbReference type="PROSITE" id="PS51559"/>
    </source>
</evidence>
<evidence type="ECO:0000256" key="1">
    <source>
        <dbReference type="ARBA" id="ARBA00022603"/>
    </source>
</evidence>
<dbReference type="PROSITE" id="PS50088">
    <property type="entry name" value="ANK_REPEAT"/>
    <property type="match status" value="1"/>
</dbReference>
<feature type="repeat" description="ANK" evidence="4">
    <location>
        <begin position="46"/>
        <end position="78"/>
    </location>
</feature>
<dbReference type="InterPro" id="IPR051038">
    <property type="entry name" value="RMT2/GAMT_Mtase"/>
</dbReference>
<comment type="caution">
    <text evidence="7">The sequence shown here is derived from an EMBL/GenBank/DDBJ whole genome shotgun (WGS) entry which is preliminary data.</text>
</comment>
<keyword evidence="4" id="KW-0040">ANK repeat</keyword>
<dbReference type="InterPro" id="IPR002110">
    <property type="entry name" value="Ankyrin_rpt"/>
</dbReference>
<gene>
    <name evidence="7" type="ORF">CVT26_011622</name>
</gene>
<dbReference type="SMART" id="SM00248">
    <property type="entry name" value="ANK"/>
    <property type="match status" value="1"/>
</dbReference>
<sequence length="469" mass="51958">MAEEIDEVATRLGEALIEGIFEGHTEEQILSSLQSGAPIWYQSLAEGISPLHAAVYVQNENLVKLLLDNGAVWNAVDYLKITAGDIALSFNNSSIYRLIRDAGIRSELLLGALKTRPSASLILQSNDSSATGSSNAFLESTLRYTTDQRGQDICSVEVDGEEIGVMMGWEEGIMRETARKMYEGHPKGNQLRVLNVGFGLGIIDRFFQGFDHGPAEHVIIEAHSDVLAFMKKTGWYEKPRVRILEGRWQDFVKELETLGKFDLVYTDTFSERYTDLQQFFEWLPDLLADADSRFSFFNGLGATNAFFYDVYTQISDLHLSNLGFNVMWSDVDVGSEEEDEGMTIYSLYVYDRHCTCVYYQDWHRTKRPRPAVEGGLLPAVSQAVFTTSSSSNDGLTNLSSGFSGTRQTLTSNTGVVVAVGESGSRLPGSSQPPTLAGPSTTALSFDEEAKLVYGVVISLRNMVKKLSLR</sequence>
<evidence type="ECO:0000256" key="3">
    <source>
        <dbReference type="ARBA" id="ARBA00022691"/>
    </source>
</evidence>